<proteinExistence type="predicted"/>
<comment type="caution">
    <text evidence="1">The sequence shown here is derived from an EMBL/GenBank/DDBJ whole genome shotgun (WGS) entry which is preliminary data.</text>
</comment>
<dbReference type="AlphaFoldDB" id="A0A423JU68"/>
<dbReference type="Proteomes" id="UP000285349">
    <property type="component" value="Unassembled WGS sequence"/>
</dbReference>
<organism evidence="1 2">
    <name type="scientific">Pseudomonas frederiksbergensis</name>
    <dbReference type="NCBI Taxonomy" id="104087"/>
    <lineage>
        <taxon>Bacteria</taxon>
        <taxon>Pseudomonadati</taxon>
        <taxon>Pseudomonadota</taxon>
        <taxon>Gammaproteobacteria</taxon>
        <taxon>Pseudomonadales</taxon>
        <taxon>Pseudomonadaceae</taxon>
        <taxon>Pseudomonas</taxon>
    </lineage>
</organism>
<reference evidence="1 2" key="1">
    <citation type="submission" date="2016-10" db="EMBL/GenBank/DDBJ databases">
        <title>Comparative genome analysis of multiple Pseudomonas spp. focuses on biocontrol and plant growth promoting traits.</title>
        <authorList>
            <person name="Tao X.-Y."/>
            <person name="Taylor C.G."/>
        </authorList>
    </citation>
    <scope>NUCLEOTIDE SEQUENCE [LARGE SCALE GENOMIC DNA]</scope>
    <source>
        <strain evidence="1 2">37A10</strain>
    </source>
</reference>
<name>A0A423JU68_9PSED</name>
<sequence length="77" mass="8635">MNGTLLLSNVIALAVLLGFQFMPERDTEVVAQRMPHYLQLQKAPQLAVMSDPHVFVNQEVSQESPQSQPPSSERLVF</sequence>
<dbReference type="RefSeq" id="WP_123514360.1">
    <property type="nucleotide sequence ID" value="NZ_MOBQ01000034.1"/>
</dbReference>
<gene>
    <name evidence="1" type="ORF">BK666_25315</name>
</gene>
<protein>
    <submittedName>
        <fullName evidence="1">Uncharacterized protein</fullName>
    </submittedName>
</protein>
<accession>A0A423JU68</accession>
<dbReference type="EMBL" id="MOBQ01000034">
    <property type="protein sequence ID" value="RON41245.1"/>
    <property type="molecule type" value="Genomic_DNA"/>
</dbReference>
<evidence type="ECO:0000313" key="1">
    <source>
        <dbReference type="EMBL" id="RON41245.1"/>
    </source>
</evidence>
<dbReference type="OrthoDB" id="7028260at2"/>
<evidence type="ECO:0000313" key="2">
    <source>
        <dbReference type="Proteomes" id="UP000285349"/>
    </source>
</evidence>